<keyword evidence="2" id="KW-0472">Membrane</keyword>
<name>A0ABS0PGQ6_9BRAD</name>
<proteinExistence type="predicted"/>
<evidence type="ECO:0000313" key="3">
    <source>
        <dbReference type="EMBL" id="MBH5396323.1"/>
    </source>
</evidence>
<evidence type="ECO:0000256" key="1">
    <source>
        <dbReference type="SAM" id="MobiDB-lite"/>
    </source>
</evidence>
<feature type="transmembrane region" description="Helical" evidence="2">
    <location>
        <begin position="140"/>
        <end position="160"/>
    </location>
</feature>
<feature type="compositionally biased region" description="Basic and acidic residues" evidence="1">
    <location>
        <begin position="212"/>
        <end position="221"/>
    </location>
</feature>
<dbReference type="EMBL" id="JACCHP010000001">
    <property type="protein sequence ID" value="MBH5396323.1"/>
    <property type="molecule type" value="Genomic_DNA"/>
</dbReference>
<accession>A0ABS0PGQ6</accession>
<protein>
    <submittedName>
        <fullName evidence="3">Uncharacterized protein</fullName>
    </submittedName>
</protein>
<evidence type="ECO:0000256" key="2">
    <source>
        <dbReference type="SAM" id="Phobius"/>
    </source>
</evidence>
<sequence>MDDLIRFFQKWVSDWGLSAKKCRDAISTELSLFTDFTDKIKIAASAPQGNGDFPPWPNPLMGVGMTSACDFNTALSNSDVPKRKATDETLGPIGQISDWLLRTESRDIALMTGLLGFGLFGALSASFIRPSQAKDRATIIIFVRGMAAAILVYLVVVGGLAVFTRDATPNPYAVYFACLVAAVFSDDVWKWARQRQQERFAEPKPKPKPKTALHDHTAEHS</sequence>
<keyword evidence="4" id="KW-1185">Reference proteome</keyword>
<keyword evidence="2" id="KW-1133">Transmembrane helix</keyword>
<feature type="transmembrane region" description="Helical" evidence="2">
    <location>
        <begin position="108"/>
        <end position="128"/>
    </location>
</feature>
<dbReference type="Proteomes" id="UP000807370">
    <property type="component" value="Unassembled WGS sequence"/>
</dbReference>
<keyword evidence="2" id="KW-0812">Transmembrane</keyword>
<reference evidence="3 4" key="1">
    <citation type="submission" date="2020-07" db="EMBL/GenBank/DDBJ databases">
        <title>Bradyrhizobium diversity isolated from nodules of indigenous legumes of Western Australia.</title>
        <authorList>
            <person name="Klepa M.S."/>
        </authorList>
    </citation>
    <scope>NUCLEOTIDE SEQUENCE [LARGE SCALE GENOMIC DNA]</scope>
    <source>
        <strain evidence="3 4">CNPSo 4010</strain>
    </source>
</reference>
<gene>
    <name evidence="3" type="ORF">HZZ13_00615</name>
</gene>
<evidence type="ECO:0000313" key="4">
    <source>
        <dbReference type="Proteomes" id="UP000807370"/>
    </source>
</evidence>
<feature type="transmembrane region" description="Helical" evidence="2">
    <location>
        <begin position="172"/>
        <end position="189"/>
    </location>
</feature>
<organism evidence="3 4">
    <name type="scientific">Bradyrhizobium agreste</name>
    <dbReference type="NCBI Taxonomy" id="2751811"/>
    <lineage>
        <taxon>Bacteria</taxon>
        <taxon>Pseudomonadati</taxon>
        <taxon>Pseudomonadota</taxon>
        <taxon>Alphaproteobacteria</taxon>
        <taxon>Hyphomicrobiales</taxon>
        <taxon>Nitrobacteraceae</taxon>
        <taxon>Bradyrhizobium</taxon>
    </lineage>
</organism>
<comment type="caution">
    <text evidence="3">The sequence shown here is derived from an EMBL/GenBank/DDBJ whole genome shotgun (WGS) entry which is preliminary data.</text>
</comment>
<dbReference type="RefSeq" id="WP_197957763.1">
    <property type="nucleotide sequence ID" value="NZ_JACCHP010000001.1"/>
</dbReference>
<feature type="region of interest" description="Disordered" evidence="1">
    <location>
        <begin position="197"/>
        <end position="221"/>
    </location>
</feature>